<protein>
    <submittedName>
        <fullName evidence="2">Uncharacterized protein</fullName>
    </submittedName>
</protein>
<dbReference type="Proteomes" id="UP000054549">
    <property type="component" value="Unassembled WGS sequence"/>
</dbReference>
<gene>
    <name evidence="2" type="ORF">M378DRAFT_173048</name>
</gene>
<feature type="signal peptide" evidence="1">
    <location>
        <begin position="1"/>
        <end position="21"/>
    </location>
</feature>
<evidence type="ECO:0000313" key="2">
    <source>
        <dbReference type="EMBL" id="KIL56047.1"/>
    </source>
</evidence>
<organism evidence="2 3">
    <name type="scientific">Amanita muscaria (strain Koide BX008)</name>
    <dbReference type="NCBI Taxonomy" id="946122"/>
    <lineage>
        <taxon>Eukaryota</taxon>
        <taxon>Fungi</taxon>
        <taxon>Dikarya</taxon>
        <taxon>Basidiomycota</taxon>
        <taxon>Agaricomycotina</taxon>
        <taxon>Agaricomycetes</taxon>
        <taxon>Agaricomycetidae</taxon>
        <taxon>Agaricales</taxon>
        <taxon>Pluteineae</taxon>
        <taxon>Amanitaceae</taxon>
        <taxon>Amanita</taxon>
    </lineage>
</organism>
<name>A0A0C2W4K6_AMAMK</name>
<feature type="chain" id="PRO_5002169941" evidence="1">
    <location>
        <begin position="22"/>
        <end position="61"/>
    </location>
</feature>
<evidence type="ECO:0000256" key="1">
    <source>
        <dbReference type="SAM" id="SignalP"/>
    </source>
</evidence>
<sequence>MKALNLSAFAIVVGFVSLVCLHQHPTLTSGPSPTLSLSLLATDPMSRGTRLIVSFRIIIAN</sequence>
<evidence type="ECO:0000313" key="3">
    <source>
        <dbReference type="Proteomes" id="UP000054549"/>
    </source>
</evidence>
<dbReference type="AlphaFoldDB" id="A0A0C2W4K6"/>
<dbReference type="EMBL" id="KN818452">
    <property type="protein sequence ID" value="KIL56047.1"/>
    <property type="molecule type" value="Genomic_DNA"/>
</dbReference>
<accession>A0A0C2W4K6</accession>
<proteinExistence type="predicted"/>
<dbReference type="InParanoid" id="A0A0C2W4K6"/>
<keyword evidence="1" id="KW-0732">Signal</keyword>
<keyword evidence="3" id="KW-1185">Reference proteome</keyword>
<reference evidence="2 3" key="1">
    <citation type="submission" date="2014-04" db="EMBL/GenBank/DDBJ databases">
        <title>Evolutionary Origins and Diversification of the Mycorrhizal Mutualists.</title>
        <authorList>
            <consortium name="DOE Joint Genome Institute"/>
            <consortium name="Mycorrhizal Genomics Consortium"/>
            <person name="Kohler A."/>
            <person name="Kuo A."/>
            <person name="Nagy L.G."/>
            <person name="Floudas D."/>
            <person name="Copeland A."/>
            <person name="Barry K.W."/>
            <person name="Cichocki N."/>
            <person name="Veneault-Fourrey C."/>
            <person name="LaButti K."/>
            <person name="Lindquist E.A."/>
            <person name="Lipzen A."/>
            <person name="Lundell T."/>
            <person name="Morin E."/>
            <person name="Murat C."/>
            <person name="Riley R."/>
            <person name="Ohm R."/>
            <person name="Sun H."/>
            <person name="Tunlid A."/>
            <person name="Henrissat B."/>
            <person name="Grigoriev I.V."/>
            <person name="Hibbett D.S."/>
            <person name="Martin F."/>
        </authorList>
    </citation>
    <scope>NUCLEOTIDE SEQUENCE [LARGE SCALE GENOMIC DNA]</scope>
    <source>
        <strain evidence="2 3">Koide BX008</strain>
    </source>
</reference>
<dbReference type="HOGENOM" id="CLU_2922134_0_0_1"/>